<dbReference type="SUPFAM" id="SSF52833">
    <property type="entry name" value="Thioredoxin-like"/>
    <property type="match status" value="1"/>
</dbReference>
<sequence>MFPSVLLGFLVRYSPEWLVWQVSGGSKDVMQAHFERKARLEARPSFVGQEAPEFTLPTLEDDGQQISLSSQKGKPVGLIFGSYSCPLFRAHGHDIEKVHQKYKEQVNFLFVYPSEAHPTEGWVMHQGK</sequence>
<reference evidence="2" key="1">
    <citation type="submission" date="2020-06" db="EMBL/GenBank/DDBJ databases">
        <authorList>
            <consortium name="Plant Systems Biology data submission"/>
        </authorList>
    </citation>
    <scope>NUCLEOTIDE SEQUENCE</scope>
    <source>
        <strain evidence="2">D6</strain>
    </source>
</reference>
<dbReference type="EMBL" id="CAICTM010000264">
    <property type="protein sequence ID" value="CAB9506374.1"/>
    <property type="molecule type" value="Genomic_DNA"/>
</dbReference>
<evidence type="ECO:0000259" key="1">
    <source>
        <dbReference type="PROSITE" id="PS51352"/>
    </source>
</evidence>
<accession>A0A9N8DUU8</accession>
<dbReference type="AlphaFoldDB" id="A0A9N8DUU8"/>
<evidence type="ECO:0000313" key="3">
    <source>
        <dbReference type="Proteomes" id="UP001153069"/>
    </source>
</evidence>
<dbReference type="Pfam" id="PF00837">
    <property type="entry name" value="T4_deiodinase"/>
    <property type="match status" value="1"/>
</dbReference>
<keyword evidence="3" id="KW-1185">Reference proteome</keyword>
<dbReference type="InterPro" id="IPR000643">
    <property type="entry name" value="Iodothyronine_deiodinase"/>
</dbReference>
<evidence type="ECO:0000313" key="2">
    <source>
        <dbReference type="EMBL" id="CAB9506374.1"/>
    </source>
</evidence>
<organism evidence="2 3">
    <name type="scientific">Seminavis robusta</name>
    <dbReference type="NCBI Taxonomy" id="568900"/>
    <lineage>
        <taxon>Eukaryota</taxon>
        <taxon>Sar</taxon>
        <taxon>Stramenopiles</taxon>
        <taxon>Ochrophyta</taxon>
        <taxon>Bacillariophyta</taxon>
        <taxon>Bacillariophyceae</taxon>
        <taxon>Bacillariophycidae</taxon>
        <taxon>Naviculales</taxon>
        <taxon>Naviculaceae</taxon>
        <taxon>Seminavis</taxon>
    </lineage>
</organism>
<dbReference type="InterPro" id="IPR013766">
    <property type="entry name" value="Thioredoxin_domain"/>
</dbReference>
<name>A0A9N8DUU8_9STRA</name>
<protein>
    <submittedName>
        <fullName evidence="2">Thyroxine 5-deiodinase</fullName>
    </submittedName>
</protein>
<dbReference type="OrthoDB" id="428577at2759"/>
<feature type="domain" description="Thioredoxin" evidence="1">
    <location>
        <begin position="45"/>
        <end position="128"/>
    </location>
</feature>
<gene>
    <name evidence="2" type="ORF">SEMRO_265_G102690.1</name>
</gene>
<dbReference type="PANTHER" id="PTHR11781:SF22">
    <property type="entry name" value="TYPE I IODOTHYRONINE DEIODINASE"/>
    <property type="match status" value="1"/>
</dbReference>
<dbReference type="GO" id="GO:0042403">
    <property type="term" value="P:thyroid hormone metabolic process"/>
    <property type="evidence" value="ECO:0007669"/>
    <property type="project" value="TreeGrafter"/>
</dbReference>
<comment type="caution">
    <text evidence="2">The sequence shown here is derived from an EMBL/GenBank/DDBJ whole genome shotgun (WGS) entry which is preliminary data.</text>
</comment>
<dbReference type="PROSITE" id="PS51352">
    <property type="entry name" value="THIOREDOXIN_2"/>
    <property type="match status" value="1"/>
</dbReference>
<dbReference type="Proteomes" id="UP001153069">
    <property type="component" value="Unassembled WGS sequence"/>
</dbReference>
<dbReference type="PANTHER" id="PTHR11781">
    <property type="entry name" value="IODOTHYRONINE DEIODINASE"/>
    <property type="match status" value="1"/>
</dbReference>
<proteinExistence type="predicted"/>
<dbReference type="GO" id="GO:0004800">
    <property type="term" value="F:thyroxine 5'-deiodinase activity"/>
    <property type="evidence" value="ECO:0007669"/>
    <property type="project" value="InterPro"/>
</dbReference>
<dbReference type="InterPro" id="IPR036249">
    <property type="entry name" value="Thioredoxin-like_sf"/>
</dbReference>
<dbReference type="Gene3D" id="3.40.30.10">
    <property type="entry name" value="Glutaredoxin"/>
    <property type="match status" value="1"/>
</dbReference>